<keyword evidence="7" id="KW-0411">Iron-sulfur</keyword>
<dbReference type="Gene3D" id="3.30.70.2190">
    <property type="match status" value="1"/>
</dbReference>
<keyword evidence="4" id="KW-0274">FAD</keyword>
<comment type="cofactor">
    <cofactor evidence="1">
        <name>FAD</name>
        <dbReference type="ChEBI" id="CHEBI:57692"/>
    </cofactor>
</comment>
<dbReference type="SUPFAM" id="SSF46548">
    <property type="entry name" value="alpha-helical ferredoxin"/>
    <property type="match status" value="1"/>
</dbReference>
<keyword evidence="2" id="KW-0285">Flavoprotein</keyword>
<dbReference type="GO" id="GO:0051536">
    <property type="term" value="F:iron-sulfur cluster binding"/>
    <property type="evidence" value="ECO:0007669"/>
    <property type="project" value="UniProtKB-KW"/>
</dbReference>
<dbReference type="Proteomes" id="UP000256862">
    <property type="component" value="Unassembled WGS sequence"/>
</dbReference>
<dbReference type="InterPro" id="IPR036318">
    <property type="entry name" value="FAD-bd_PCMH-like_sf"/>
</dbReference>
<dbReference type="Gene3D" id="1.10.1060.10">
    <property type="entry name" value="Alpha-helical ferredoxin"/>
    <property type="match status" value="1"/>
</dbReference>
<comment type="caution">
    <text evidence="11">The sequence shown here is derived from an EMBL/GenBank/DDBJ whole genome shotgun (WGS) entry which is preliminary data.</text>
</comment>
<evidence type="ECO:0000313" key="11">
    <source>
        <dbReference type="EMBL" id="SPC06293.1"/>
    </source>
</evidence>
<dbReference type="EMBL" id="OGUS01000056">
    <property type="protein sequence ID" value="SPC06293.1"/>
    <property type="molecule type" value="Genomic_DNA"/>
</dbReference>
<dbReference type="SUPFAM" id="SSF56176">
    <property type="entry name" value="FAD-binding/transporter-associated domain-like"/>
    <property type="match status" value="1"/>
</dbReference>
<evidence type="ECO:0000256" key="8">
    <source>
        <dbReference type="SAM" id="MobiDB-lite"/>
    </source>
</evidence>
<dbReference type="InterPro" id="IPR017900">
    <property type="entry name" value="4Fe4S_Fe_S_CS"/>
</dbReference>
<feature type="domain" description="4Fe-4S ferredoxin-type" evidence="9">
    <location>
        <begin position="682"/>
        <end position="713"/>
    </location>
</feature>
<dbReference type="InterPro" id="IPR016164">
    <property type="entry name" value="FAD-linked_Oxase-like_C"/>
</dbReference>
<reference evidence="12" key="1">
    <citation type="submission" date="2018-01" db="EMBL/GenBank/DDBJ databases">
        <authorList>
            <person name="Gaut B.S."/>
            <person name="Morton B.R."/>
            <person name="Clegg M.T."/>
            <person name="Duvall M.R."/>
        </authorList>
    </citation>
    <scope>NUCLEOTIDE SEQUENCE [LARGE SCALE GENOMIC DNA]</scope>
</reference>
<keyword evidence="5" id="KW-0560">Oxidoreductase</keyword>
<dbReference type="GO" id="GO:1903457">
    <property type="term" value="P:lactate catabolic process"/>
    <property type="evidence" value="ECO:0007669"/>
    <property type="project" value="TreeGrafter"/>
</dbReference>
<sequence length="1048" mass="114449">MPSRRGDRQGRLLPADSRRHPPTFVQPDTSRLFAMNTFTSSTLVKPIHLVPSQHRAVSPLSALLRKELRGDVLFDRAGRGRYATDASIYQIMPIGVVVPRDQADLLRALDIARDQRVPVLARGAGTSQCGQTVGEALVIDNSKWLNNVVAFDAAARTVTVEPGIVLDHLNAWLRPHGLWFPVDVSTGAQCTIGGMAGNNSCGSRSIAYGNMVHNVLAIDAVLADGSECHFGSLARPVAAGRAEGILRGLERIATRERGEIAERMPKVLRRVAGYNIDLFDCQNPMAYTDDGHANLAHILVGSEGTLAYSRLVTLKLAPLPAHKVLGVVNFPTFYQAMDLTQHIVRLRPVAVELVDRTMIDLSMENPAFRPVVERALTGDPQAILLVEFAGEDRQALLAQLEQLAELMGDLGLPGSVVKMPDEKAQKALWDVRKAGLNIMMSMKGDGKPVSFIEDCAVPLEHLAEYTRRLTEVFHKHETEGTWYAHASVGTLHVRPILDMRRDGAVRMREIAEEAAELVREYKGAYSGEHGDGLCRGEWVAWQYGPRINAAFSEIKALFDPDNRFNPDKIVRPPRMDARENFRFAPGYAALPLTPALDWSAWNVRRDPMSGEETAPGTGADTATHGLASAVEMCNNNGHCRKFDAGTMCPSYRVTKDEQHVTRGRANTLRLAVSGQLGSEGLASPEVKEVLDLCVSCKGCKRDCPTGVDMARLKIEARHAWAKRHGTSLRERMVAYMPRYAPVASRLSGLLALADRIPLVSGWVKRALGFAPERSLPRFRKPFLTAGMDAGKPAGKSAGTREVLLFVDTFSNYMEPENARAAQAVLEAAGYTVHFNTRAGERPLCCGRTFLAAGLVDQAKEEVRRMLDAFRPYVARGVPVVGLEPSCLLSLRDEFLGYGYGDEARQLASLSFLFEEFLVREERAGRLDLPLQPLQASEAVVHGHCHQKAFDAFTPVQTVLGWIPGLKVAPVESSCCGMAGSFGYEAEHFEASKAMAELSLLPAVRQRAADAIVVADGTSCRHQILDGADAQALHVARVLEMALAGGRGG</sequence>
<evidence type="ECO:0000256" key="5">
    <source>
        <dbReference type="ARBA" id="ARBA00023002"/>
    </source>
</evidence>
<evidence type="ECO:0000313" key="12">
    <source>
        <dbReference type="Proteomes" id="UP000256862"/>
    </source>
</evidence>
<dbReference type="Pfam" id="PF01565">
    <property type="entry name" value="FAD_binding_4"/>
    <property type="match status" value="1"/>
</dbReference>
<feature type="domain" description="FAD-binding PCMH-type" evidence="10">
    <location>
        <begin position="89"/>
        <end position="319"/>
    </location>
</feature>
<dbReference type="Pfam" id="PF02913">
    <property type="entry name" value="FAD-oxidase_C"/>
    <property type="match status" value="1"/>
</dbReference>
<dbReference type="GO" id="GO:0071949">
    <property type="term" value="F:FAD binding"/>
    <property type="evidence" value="ECO:0007669"/>
    <property type="project" value="InterPro"/>
</dbReference>
<evidence type="ECO:0000256" key="2">
    <source>
        <dbReference type="ARBA" id="ARBA00022630"/>
    </source>
</evidence>
<accession>A0A375FN43</accession>
<dbReference type="GO" id="GO:0046872">
    <property type="term" value="F:metal ion binding"/>
    <property type="evidence" value="ECO:0007669"/>
    <property type="project" value="UniProtKB-KW"/>
</dbReference>
<dbReference type="InterPro" id="IPR004113">
    <property type="entry name" value="FAD-bd_oxidored_4_C"/>
</dbReference>
<gene>
    <name evidence="11" type="ORF">CO2235_U510038</name>
</gene>
<dbReference type="PANTHER" id="PTHR11748:SF119">
    <property type="entry name" value="D-2-HYDROXYGLUTARATE DEHYDROGENASE"/>
    <property type="match status" value="1"/>
</dbReference>
<name>A0A375FN43_9BURK</name>
<proteinExistence type="predicted"/>
<dbReference type="InterPro" id="IPR017896">
    <property type="entry name" value="4Fe4S_Fe-S-bd"/>
</dbReference>
<dbReference type="PANTHER" id="PTHR11748">
    <property type="entry name" value="D-LACTATE DEHYDROGENASE"/>
    <property type="match status" value="1"/>
</dbReference>
<dbReference type="PROSITE" id="PS00198">
    <property type="entry name" value="4FE4S_FER_1"/>
    <property type="match status" value="1"/>
</dbReference>
<dbReference type="InterPro" id="IPR016167">
    <property type="entry name" value="FAD-bd_PCMH_sub1"/>
</dbReference>
<dbReference type="Gene3D" id="3.30.43.10">
    <property type="entry name" value="Uridine Diphospho-n-acetylenolpyruvylglucosamine Reductase, domain 2"/>
    <property type="match status" value="1"/>
</dbReference>
<dbReference type="Pfam" id="PF13183">
    <property type="entry name" value="Fer4_8"/>
    <property type="match status" value="1"/>
</dbReference>
<organism evidence="11 12">
    <name type="scientific">Cupriavidus oxalaticus</name>
    <dbReference type="NCBI Taxonomy" id="96344"/>
    <lineage>
        <taxon>Bacteria</taxon>
        <taxon>Pseudomonadati</taxon>
        <taxon>Pseudomonadota</taxon>
        <taxon>Betaproteobacteria</taxon>
        <taxon>Burkholderiales</taxon>
        <taxon>Burkholderiaceae</taxon>
        <taxon>Cupriavidus</taxon>
    </lineage>
</organism>
<dbReference type="GO" id="GO:0008720">
    <property type="term" value="F:D-lactate dehydrogenase (NAD+) activity"/>
    <property type="evidence" value="ECO:0007669"/>
    <property type="project" value="TreeGrafter"/>
</dbReference>
<dbReference type="Pfam" id="PF02754">
    <property type="entry name" value="CCG"/>
    <property type="match status" value="2"/>
</dbReference>
<evidence type="ECO:0000256" key="6">
    <source>
        <dbReference type="ARBA" id="ARBA00023004"/>
    </source>
</evidence>
<dbReference type="InterPro" id="IPR016166">
    <property type="entry name" value="FAD-bd_PCMH"/>
</dbReference>
<evidence type="ECO:0000256" key="4">
    <source>
        <dbReference type="ARBA" id="ARBA00022827"/>
    </source>
</evidence>
<dbReference type="SUPFAM" id="SSF55103">
    <property type="entry name" value="FAD-linked oxidases, C-terminal domain"/>
    <property type="match status" value="1"/>
</dbReference>
<dbReference type="AlphaFoldDB" id="A0A375FN43"/>
<dbReference type="GO" id="GO:0004458">
    <property type="term" value="F:D-lactate dehydrogenase (cytochrome) activity"/>
    <property type="evidence" value="ECO:0007669"/>
    <property type="project" value="TreeGrafter"/>
</dbReference>
<dbReference type="InterPro" id="IPR006094">
    <property type="entry name" value="Oxid_FAD_bind_N"/>
</dbReference>
<dbReference type="Gene3D" id="3.30.70.2740">
    <property type="match status" value="1"/>
</dbReference>
<dbReference type="PROSITE" id="PS51387">
    <property type="entry name" value="FAD_PCMH"/>
    <property type="match status" value="1"/>
</dbReference>
<dbReference type="PROSITE" id="PS51379">
    <property type="entry name" value="4FE4S_FER_2"/>
    <property type="match status" value="1"/>
</dbReference>
<dbReference type="Gene3D" id="3.30.465.10">
    <property type="match status" value="1"/>
</dbReference>
<evidence type="ECO:0000256" key="7">
    <source>
        <dbReference type="ARBA" id="ARBA00023014"/>
    </source>
</evidence>
<protein>
    <submittedName>
        <fullName evidence="11">Lactate dehydrogenase</fullName>
    </submittedName>
</protein>
<evidence type="ECO:0000256" key="1">
    <source>
        <dbReference type="ARBA" id="ARBA00001974"/>
    </source>
</evidence>
<dbReference type="InterPro" id="IPR009051">
    <property type="entry name" value="Helical_ferredxn"/>
</dbReference>
<feature type="compositionally biased region" description="Basic and acidic residues" evidence="8">
    <location>
        <begin position="1"/>
        <end position="10"/>
    </location>
</feature>
<evidence type="ECO:0000256" key="3">
    <source>
        <dbReference type="ARBA" id="ARBA00022723"/>
    </source>
</evidence>
<evidence type="ECO:0000259" key="10">
    <source>
        <dbReference type="PROSITE" id="PS51387"/>
    </source>
</evidence>
<evidence type="ECO:0000259" key="9">
    <source>
        <dbReference type="PROSITE" id="PS51379"/>
    </source>
</evidence>
<feature type="region of interest" description="Disordered" evidence="8">
    <location>
        <begin position="1"/>
        <end position="21"/>
    </location>
</feature>
<keyword evidence="6" id="KW-0408">Iron</keyword>
<dbReference type="InterPro" id="IPR016169">
    <property type="entry name" value="FAD-bd_PCMH_sub2"/>
</dbReference>
<keyword evidence="3" id="KW-0479">Metal-binding</keyword>
<dbReference type="InterPro" id="IPR004017">
    <property type="entry name" value="Cys_rich_dom"/>
</dbReference>